<dbReference type="EC" id="2.3.1.51" evidence="5 9"/>
<keyword evidence="9" id="KW-0443">Lipid metabolism</keyword>
<proteinExistence type="inferred from homology"/>
<accession>A0ABZ2LNU6</accession>
<dbReference type="InterPro" id="IPR004552">
    <property type="entry name" value="AGP_acyltrans"/>
</dbReference>
<keyword evidence="9" id="KW-0594">Phospholipid biosynthesis</keyword>
<dbReference type="NCBIfam" id="TIGR00530">
    <property type="entry name" value="AGP_acyltrn"/>
    <property type="match status" value="1"/>
</dbReference>
<evidence type="ECO:0000256" key="4">
    <source>
        <dbReference type="ARBA" id="ARBA00008655"/>
    </source>
</evidence>
<dbReference type="Proteomes" id="UP001370348">
    <property type="component" value="Chromosome"/>
</dbReference>
<dbReference type="SMART" id="SM00563">
    <property type="entry name" value="PlsC"/>
    <property type="match status" value="1"/>
</dbReference>
<feature type="domain" description="Phospholipid/glycerol acyltransferase" evidence="10">
    <location>
        <begin position="77"/>
        <end position="191"/>
    </location>
</feature>
<comment type="catalytic activity">
    <reaction evidence="1 9">
        <text>a 1-acyl-sn-glycero-3-phosphate + an acyl-CoA = a 1,2-diacyl-sn-glycero-3-phosphate + CoA</text>
        <dbReference type="Rhea" id="RHEA:19709"/>
        <dbReference type="ChEBI" id="CHEBI:57287"/>
        <dbReference type="ChEBI" id="CHEBI:57970"/>
        <dbReference type="ChEBI" id="CHEBI:58342"/>
        <dbReference type="ChEBI" id="CHEBI:58608"/>
        <dbReference type="EC" id="2.3.1.51"/>
    </reaction>
</comment>
<dbReference type="EMBL" id="CP089984">
    <property type="protein sequence ID" value="WXB11264.1"/>
    <property type="molecule type" value="Genomic_DNA"/>
</dbReference>
<evidence type="ECO:0000259" key="10">
    <source>
        <dbReference type="SMART" id="SM00563"/>
    </source>
</evidence>
<sequence length="250" mass="27809">MLSSRLSPARGSLALSLRTVYETLAISWPTVVDAAFGRVTKDVCDERLRSWSQKVVAHARIDLLVRGRENLEPGRAYLVMSNHQSHYDIPVLFAVMGGSIRMIAKQELFKFPIFGAAMREAGFITIDRSDRNRAIESLEVARQTLARGVNVWIAPEGTRSLTGKLLPFKKGGFNLALEAQLTILPITIDGTKSILPPKAMRSHHDAKVRVTIHPPIDSRAYASNGQGRGGFRASRDKLMRDVREAFERGF</sequence>
<dbReference type="GO" id="GO:0016746">
    <property type="term" value="F:acyltransferase activity"/>
    <property type="evidence" value="ECO:0007669"/>
    <property type="project" value="UniProtKB-KW"/>
</dbReference>
<dbReference type="PANTHER" id="PTHR10434:SF66">
    <property type="entry name" value="PHOSPHOLIPID_GLYCEROL ACYLTRANSFERASE DOMAIN-CONTAINING PROTEIN"/>
    <property type="match status" value="1"/>
</dbReference>
<organism evidence="11 12">
    <name type="scientific">Pendulispora albinea</name>
    <dbReference type="NCBI Taxonomy" id="2741071"/>
    <lineage>
        <taxon>Bacteria</taxon>
        <taxon>Pseudomonadati</taxon>
        <taxon>Myxococcota</taxon>
        <taxon>Myxococcia</taxon>
        <taxon>Myxococcales</taxon>
        <taxon>Sorangiineae</taxon>
        <taxon>Pendulisporaceae</taxon>
        <taxon>Pendulispora</taxon>
    </lineage>
</organism>
<comment type="pathway">
    <text evidence="2">Phospholipid metabolism; CDP-diacylglycerol biosynthesis; CDP-diacylglycerol from sn-glycerol 3-phosphate: step 2/3.</text>
</comment>
<comment type="domain">
    <text evidence="9">The HXXXXD motif is essential for acyltransferase activity and may constitute the binding site for the phosphate moiety of the glycerol-3-phosphate.</text>
</comment>
<keyword evidence="8 9" id="KW-0012">Acyltransferase</keyword>
<keyword evidence="7 9" id="KW-0808">Transferase</keyword>
<evidence type="ECO:0000256" key="6">
    <source>
        <dbReference type="ARBA" id="ARBA00016139"/>
    </source>
</evidence>
<dbReference type="PANTHER" id="PTHR10434">
    <property type="entry name" value="1-ACYL-SN-GLYCEROL-3-PHOSPHATE ACYLTRANSFERASE"/>
    <property type="match status" value="1"/>
</dbReference>
<evidence type="ECO:0000256" key="3">
    <source>
        <dbReference type="ARBA" id="ARBA00005189"/>
    </source>
</evidence>
<gene>
    <name evidence="11" type="ORF">LZC94_25750</name>
</gene>
<dbReference type="RefSeq" id="WP_394820880.1">
    <property type="nucleotide sequence ID" value="NZ_CP089984.1"/>
</dbReference>
<evidence type="ECO:0000256" key="1">
    <source>
        <dbReference type="ARBA" id="ARBA00001141"/>
    </source>
</evidence>
<name>A0ABZ2LNU6_9BACT</name>
<keyword evidence="9" id="KW-0444">Lipid biosynthesis</keyword>
<evidence type="ECO:0000256" key="7">
    <source>
        <dbReference type="ARBA" id="ARBA00022679"/>
    </source>
</evidence>
<dbReference type="CDD" id="cd07989">
    <property type="entry name" value="LPLAT_AGPAT-like"/>
    <property type="match status" value="1"/>
</dbReference>
<keyword evidence="12" id="KW-1185">Reference proteome</keyword>
<protein>
    <recommendedName>
        <fullName evidence="6 9">1-acyl-sn-glycerol-3-phosphate acyltransferase</fullName>
        <ecNumber evidence="5 9">2.3.1.51</ecNumber>
    </recommendedName>
</protein>
<reference evidence="11 12" key="1">
    <citation type="submission" date="2021-12" db="EMBL/GenBank/DDBJ databases">
        <title>Discovery of the Pendulisporaceae a myxobacterial family with distinct sporulation behavior and unique specialized metabolism.</title>
        <authorList>
            <person name="Garcia R."/>
            <person name="Popoff A."/>
            <person name="Bader C.D."/>
            <person name="Loehr J."/>
            <person name="Walesch S."/>
            <person name="Walt C."/>
            <person name="Boldt J."/>
            <person name="Bunk B."/>
            <person name="Haeckl F.J.F.P.J."/>
            <person name="Gunesch A.P."/>
            <person name="Birkelbach J."/>
            <person name="Nuebel U."/>
            <person name="Pietschmann T."/>
            <person name="Bach T."/>
            <person name="Mueller R."/>
        </authorList>
    </citation>
    <scope>NUCLEOTIDE SEQUENCE [LARGE SCALE GENOMIC DNA]</scope>
    <source>
        <strain evidence="11 12">MSr11954</strain>
    </source>
</reference>
<evidence type="ECO:0000256" key="5">
    <source>
        <dbReference type="ARBA" id="ARBA00013211"/>
    </source>
</evidence>
<comment type="similarity">
    <text evidence="4 9">Belongs to the 1-acyl-sn-glycerol-3-phosphate acyltransferase family.</text>
</comment>
<evidence type="ECO:0000256" key="8">
    <source>
        <dbReference type="ARBA" id="ARBA00023315"/>
    </source>
</evidence>
<dbReference type="Pfam" id="PF01553">
    <property type="entry name" value="Acyltransferase"/>
    <property type="match status" value="1"/>
</dbReference>
<dbReference type="InterPro" id="IPR002123">
    <property type="entry name" value="Plipid/glycerol_acylTrfase"/>
</dbReference>
<evidence type="ECO:0000313" key="12">
    <source>
        <dbReference type="Proteomes" id="UP001370348"/>
    </source>
</evidence>
<evidence type="ECO:0000256" key="9">
    <source>
        <dbReference type="RuleBase" id="RU361267"/>
    </source>
</evidence>
<evidence type="ECO:0000256" key="2">
    <source>
        <dbReference type="ARBA" id="ARBA00004728"/>
    </source>
</evidence>
<keyword evidence="9" id="KW-1208">Phospholipid metabolism</keyword>
<comment type="pathway">
    <text evidence="3">Lipid metabolism.</text>
</comment>
<dbReference type="SUPFAM" id="SSF69593">
    <property type="entry name" value="Glycerol-3-phosphate (1)-acyltransferase"/>
    <property type="match status" value="1"/>
</dbReference>
<evidence type="ECO:0000313" key="11">
    <source>
        <dbReference type="EMBL" id="WXB11264.1"/>
    </source>
</evidence>